<dbReference type="Pfam" id="PF00132">
    <property type="entry name" value="Hexapep"/>
    <property type="match status" value="1"/>
</dbReference>
<keyword evidence="2" id="KW-0808">Transferase</keyword>
<dbReference type="Gene3D" id="2.160.10.10">
    <property type="entry name" value="Hexapeptide repeat proteins"/>
    <property type="match status" value="1"/>
</dbReference>
<dbReference type="InterPro" id="IPR018357">
    <property type="entry name" value="Hexapep_transf_CS"/>
</dbReference>
<dbReference type="Proteomes" id="UP000000390">
    <property type="component" value="Chromosome"/>
</dbReference>
<dbReference type="PANTHER" id="PTHR23416:SF23">
    <property type="entry name" value="ACETYLTRANSFERASE C18B11.09C-RELATED"/>
    <property type="match status" value="1"/>
</dbReference>
<dbReference type="EMBL" id="CP002062">
    <property type="protein sequence ID" value="ADJ15277.1"/>
    <property type="molecule type" value="Genomic_DNA"/>
</dbReference>
<dbReference type="STRING" id="795797.HacjB3_09470"/>
<evidence type="ECO:0000256" key="1">
    <source>
        <dbReference type="ARBA" id="ARBA00007274"/>
    </source>
</evidence>
<dbReference type="InterPro" id="IPR051159">
    <property type="entry name" value="Hexapeptide_acetyltransf"/>
</dbReference>
<dbReference type="PANTHER" id="PTHR23416">
    <property type="entry name" value="SIALIC ACID SYNTHASE-RELATED"/>
    <property type="match status" value="1"/>
</dbReference>
<dbReference type="PATRIC" id="fig|795797.18.peg.1889"/>
<protein>
    <submittedName>
        <fullName evidence="4">Acetyltransferase</fullName>
    </submittedName>
</protein>
<sequence>MGGGRQTELADRGSDAGSPARGTSADFRTGDLVARKSRRNNRTAARVSGMLRALERQLVENPVTNALLFNDLTGSVGQFFEAARYRREYARYRNDYDIDRTFEFNGPGILLYGDGGIELGANSYIGRHSRLQAEGGTVRIGENTAVSHFVFCYTRNRIADQDMSTAPNTNDGLAVSEGDTAIGDHCWIGAFAFLTEGVSVGQNTVVGANAVVTDDLPPHAIAAGVPARVRRFKSHLSEEETRALAAEHEVVLADDLADAYR</sequence>
<evidence type="ECO:0000313" key="5">
    <source>
        <dbReference type="Proteomes" id="UP000000390"/>
    </source>
</evidence>
<name>D8J3H0_HALJB</name>
<dbReference type="GO" id="GO:0008374">
    <property type="term" value="F:O-acyltransferase activity"/>
    <property type="evidence" value="ECO:0007669"/>
    <property type="project" value="TreeGrafter"/>
</dbReference>
<organism evidence="4 5">
    <name type="scientific">Halalkalicoccus jeotgali (strain DSM 18796 / CECT 7217 / JCM 14584 / KCTC 4019 / B3)</name>
    <dbReference type="NCBI Taxonomy" id="795797"/>
    <lineage>
        <taxon>Archaea</taxon>
        <taxon>Methanobacteriati</taxon>
        <taxon>Methanobacteriota</taxon>
        <taxon>Stenosarchaea group</taxon>
        <taxon>Halobacteria</taxon>
        <taxon>Halobacteriales</taxon>
        <taxon>Halococcaceae</taxon>
        <taxon>Halalkalicoccus</taxon>
    </lineage>
</organism>
<dbReference type="PROSITE" id="PS00101">
    <property type="entry name" value="HEXAPEP_TRANSFERASES"/>
    <property type="match status" value="1"/>
</dbReference>
<gene>
    <name evidence="4" type="ordered locus">HacjB3_09470</name>
</gene>
<dbReference type="CDD" id="cd04647">
    <property type="entry name" value="LbH_MAT_like"/>
    <property type="match status" value="1"/>
</dbReference>
<dbReference type="SUPFAM" id="SSF51161">
    <property type="entry name" value="Trimeric LpxA-like enzymes"/>
    <property type="match status" value="1"/>
</dbReference>
<dbReference type="InterPro" id="IPR001451">
    <property type="entry name" value="Hexapep"/>
</dbReference>
<evidence type="ECO:0000313" key="4">
    <source>
        <dbReference type="EMBL" id="ADJ15277.1"/>
    </source>
</evidence>
<feature type="region of interest" description="Disordered" evidence="3">
    <location>
        <begin position="1"/>
        <end position="40"/>
    </location>
</feature>
<dbReference type="KEGG" id="hje:HacjB3_09470"/>
<dbReference type="InterPro" id="IPR011004">
    <property type="entry name" value="Trimer_LpxA-like_sf"/>
</dbReference>
<comment type="similarity">
    <text evidence="1">Belongs to the transferase hexapeptide repeat family.</text>
</comment>
<dbReference type="HOGENOM" id="CLU_1063979_0_0_2"/>
<reference evidence="4 5" key="1">
    <citation type="journal article" date="2010" name="J. Bacteriol.">
        <title>Complete genome sequence of Halalkalicoccus jeotgali B3(T), an extremely halophilic archaeon.</title>
        <authorList>
            <person name="Roh S.W."/>
            <person name="Nam Y.D."/>
            <person name="Nam S.H."/>
            <person name="Choi S.H."/>
            <person name="Park H.S."/>
            <person name="Bae J.W."/>
        </authorList>
    </citation>
    <scope>NUCLEOTIDE SEQUENCE [LARGE SCALE GENOMIC DNA]</scope>
    <source>
        <strain evidence="5">DSM 18796 / CECT 7217 / JCM 14584 / KCTC 4019 / B3</strain>
    </source>
</reference>
<accession>D8J3H0</accession>
<evidence type="ECO:0000256" key="2">
    <source>
        <dbReference type="ARBA" id="ARBA00022679"/>
    </source>
</evidence>
<dbReference type="eggNOG" id="arCOG01848">
    <property type="taxonomic scope" value="Archaea"/>
</dbReference>
<evidence type="ECO:0000256" key="3">
    <source>
        <dbReference type="SAM" id="MobiDB-lite"/>
    </source>
</evidence>
<dbReference type="GO" id="GO:0005829">
    <property type="term" value="C:cytosol"/>
    <property type="evidence" value="ECO:0007669"/>
    <property type="project" value="TreeGrafter"/>
</dbReference>
<proteinExistence type="inferred from homology"/>
<dbReference type="AlphaFoldDB" id="D8J3H0"/>